<keyword evidence="2" id="KW-0547">Nucleotide-binding</keyword>
<keyword evidence="3" id="KW-0067">ATP-binding</keyword>
<organism evidence="5 6">
    <name type="scientific">Vibrio parahaemolyticus</name>
    <dbReference type="NCBI Taxonomy" id="670"/>
    <lineage>
        <taxon>Bacteria</taxon>
        <taxon>Pseudomonadati</taxon>
        <taxon>Pseudomonadota</taxon>
        <taxon>Gammaproteobacteria</taxon>
        <taxon>Vibrionales</taxon>
        <taxon>Vibrionaceae</taxon>
        <taxon>Vibrio</taxon>
    </lineage>
</organism>
<evidence type="ECO:0000313" key="5">
    <source>
        <dbReference type="EMBL" id="NMU84775.1"/>
    </source>
</evidence>
<protein>
    <submittedName>
        <fullName evidence="5">Flp pilus assembly complex ATPase component TadA</fullName>
    </submittedName>
</protein>
<evidence type="ECO:0000313" key="6">
    <source>
        <dbReference type="Proteomes" id="UP000518904"/>
    </source>
</evidence>
<dbReference type="GO" id="GO:0005886">
    <property type="term" value="C:plasma membrane"/>
    <property type="evidence" value="ECO:0007669"/>
    <property type="project" value="TreeGrafter"/>
</dbReference>
<dbReference type="Gene3D" id="3.40.50.300">
    <property type="entry name" value="P-loop containing nucleotide triphosphate hydrolases"/>
    <property type="match status" value="1"/>
</dbReference>
<comment type="caution">
    <text evidence="5">The sequence shown here is derived from an EMBL/GenBank/DDBJ whole genome shotgun (WGS) entry which is preliminary data.</text>
</comment>
<reference evidence="5 6" key="1">
    <citation type="submission" date="2020-04" db="EMBL/GenBank/DDBJ databases">
        <title>Whole-genome sequencing of Vibrio spp. from China reveals different genetic environments of blaCTX-M-14 among diverse lineages.</title>
        <authorList>
            <person name="Zheng Z."/>
            <person name="Ye L."/>
            <person name="Chen S."/>
        </authorList>
    </citation>
    <scope>NUCLEOTIDE SEQUENCE [LARGE SCALE GENOMIC DNA]</scope>
    <source>
        <strain evidence="5 6">Vb0551</strain>
    </source>
</reference>
<dbReference type="Pfam" id="PF00437">
    <property type="entry name" value="T2SSE"/>
    <property type="match status" value="1"/>
</dbReference>
<evidence type="ECO:0000256" key="1">
    <source>
        <dbReference type="ARBA" id="ARBA00006611"/>
    </source>
</evidence>
<feature type="non-terminal residue" evidence="5">
    <location>
        <position position="1"/>
    </location>
</feature>
<dbReference type="GO" id="GO:0005524">
    <property type="term" value="F:ATP binding"/>
    <property type="evidence" value="ECO:0007669"/>
    <property type="project" value="UniProtKB-KW"/>
</dbReference>
<accession>A0A7Y0XDC0</accession>
<feature type="domain" description="Bacterial type II secretion system protein E" evidence="4">
    <location>
        <begin position="1"/>
        <end position="73"/>
    </location>
</feature>
<evidence type="ECO:0000256" key="2">
    <source>
        <dbReference type="ARBA" id="ARBA00022741"/>
    </source>
</evidence>
<dbReference type="SUPFAM" id="SSF52540">
    <property type="entry name" value="P-loop containing nucleoside triphosphate hydrolases"/>
    <property type="match status" value="1"/>
</dbReference>
<proteinExistence type="inferred from homology"/>
<feature type="non-terminal residue" evidence="5">
    <location>
        <position position="75"/>
    </location>
</feature>
<dbReference type="EMBL" id="JABCLB010002127">
    <property type="protein sequence ID" value="NMU84775.1"/>
    <property type="molecule type" value="Genomic_DNA"/>
</dbReference>
<comment type="similarity">
    <text evidence="1">Belongs to the GSP E family.</text>
</comment>
<dbReference type="AlphaFoldDB" id="A0A7Y0XDC0"/>
<gene>
    <name evidence="5" type="primary">tadA</name>
    <name evidence="5" type="ORF">HKB16_18090</name>
</gene>
<dbReference type="PANTHER" id="PTHR30258">
    <property type="entry name" value="TYPE II SECRETION SYSTEM PROTEIN GSPE-RELATED"/>
    <property type="match status" value="1"/>
</dbReference>
<dbReference type="InterPro" id="IPR001482">
    <property type="entry name" value="T2SS/T4SS_dom"/>
</dbReference>
<evidence type="ECO:0000256" key="3">
    <source>
        <dbReference type="ARBA" id="ARBA00022840"/>
    </source>
</evidence>
<dbReference type="InterPro" id="IPR027417">
    <property type="entry name" value="P-loop_NTPase"/>
</dbReference>
<sequence>VMVGEIRDLETAEIAIKAAQTGHLVLSTLHTNSAAETIVRLSNMGIASFNLASSLSLIIAQRLARRLCRHCKQPQ</sequence>
<name>A0A7Y0XDC0_VIBPH</name>
<dbReference type="GO" id="GO:0016887">
    <property type="term" value="F:ATP hydrolysis activity"/>
    <property type="evidence" value="ECO:0007669"/>
    <property type="project" value="TreeGrafter"/>
</dbReference>
<dbReference type="PANTHER" id="PTHR30258:SF1">
    <property type="entry name" value="PROTEIN TRANSPORT PROTEIN HOFB HOMOLOG"/>
    <property type="match status" value="1"/>
</dbReference>
<evidence type="ECO:0000259" key="4">
    <source>
        <dbReference type="Pfam" id="PF00437"/>
    </source>
</evidence>
<dbReference type="Proteomes" id="UP000518904">
    <property type="component" value="Unassembled WGS sequence"/>
</dbReference>